<protein>
    <submittedName>
        <fullName evidence="8">Transcriptional antiterminator</fullName>
    </submittedName>
</protein>
<dbReference type="EMBL" id="UGTW01000001">
    <property type="protein sequence ID" value="SUC14356.1"/>
    <property type="molecule type" value="Genomic_DNA"/>
</dbReference>
<keyword evidence="2" id="KW-0694">RNA-binding</keyword>
<dbReference type="SUPFAM" id="SSF50151">
    <property type="entry name" value="SacY-like RNA-binding domain"/>
    <property type="match status" value="1"/>
</dbReference>
<evidence type="ECO:0000313" key="9">
    <source>
        <dbReference type="Proteomes" id="UP000254331"/>
    </source>
</evidence>
<dbReference type="Proteomes" id="UP000254331">
    <property type="component" value="Unassembled WGS sequence"/>
</dbReference>
<evidence type="ECO:0000256" key="1">
    <source>
        <dbReference type="ARBA" id="ARBA00022737"/>
    </source>
</evidence>
<dbReference type="PANTHER" id="PTHR30185:SF15">
    <property type="entry name" value="CRYPTIC BETA-GLUCOSIDE BGL OPERON ANTITERMINATOR"/>
    <property type="match status" value="1"/>
</dbReference>
<dbReference type="InterPro" id="IPR036634">
    <property type="entry name" value="PRD_sf"/>
</dbReference>
<keyword evidence="3" id="KW-0805">Transcription regulation</keyword>
<feature type="domain" description="PRD" evidence="7">
    <location>
        <begin position="65"/>
        <end position="169"/>
    </location>
</feature>
<keyword evidence="4" id="KW-0010">Activator</keyword>
<dbReference type="AlphaFoldDB" id="A0A379F427"/>
<reference evidence="8 9" key="1">
    <citation type="submission" date="2018-06" db="EMBL/GenBank/DDBJ databases">
        <authorList>
            <consortium name="Pathogen Informatics"/>
            <person name="Doyle S."/>
        </authorList>
    </citation>
    <scope>NUCLEOTIDE SEQUENCE [LARGE SCALE GENOMIC DNA]</scope>
    <source>
        <strain evidence="8 9">NCTC10376</strain>
    </source>
</reference>
<feature type="domain" description="PRD" evidence="7">
    <location>
        <begin position="170"/>
        <end position="278"/>
    </location>
</feature>
<name>A0A379F427_PROVU</name>
<sequence>MKIAKILNNNVVIALSENNQELVVMGRGLAFQKKVNEDIERDKIEKIFELRSNELISRLSELLSHIPISVMKVCDSMISVARNQLGELNENIYIALTDHCNYAIERQKKGLAISNTMMWEIQRLYPKEYQLGLEGLKRIEQELQVALPVDEAGFIALHFVNAQLTGDMPIVMETMTIMHEVMNIVKYHFNIEYQEDTLDYQRFVTHLKFFTHRMMSRKTVPNDDVSMHIVIKENYPLSWCCAEKISQFLLNKYQRELTDEERMFLVIHIERLRKKRHD</sequence>
<dbReference type="PROSITE" id="PS00654">
    <property type="entry name" value="PRD_1"/>
    <property type="match status" value="1"/>
</dbReference>
<accession>A0A379F427</accession>
<evidence type="ECO:0000256" key="2">
    <source>
        <dbReference type="ARBA" id="ARBA00022884"/>
    </source>
</evidence>
<organism evidence="8 9">
    <name type="scientific">Proteus vulgaris</name>
    <dbReference type="NCBI Taxonomy" id="585"/>
    <lineage>
        <taxon>Bacteria</taxon>
        <taxon>Pseudomonadati</taxon>
        <taxon>Pseudomonadota</taxon>
        <taxon>Gammaproteobacteria</taxon>
        <taxon>Enterobacterales</taxon>
        <taxon>Morganellaceae</taxon>
        <taxon>Proteus</taxon>
    </lineage>
</organism>
<dbReference type="InterPro" id="IPR001550">
    <property type="entry name" value="Transcrpt_antitermin_CS"/>
</dbReference>
<proteinExistence type="inferred from homology"/>
<dbReference type="OrthoDB" id="9813552at2"/>
<dbReference type="SMART" id="SM01061">
    <property type="entry name" value="CAT_RBD"/>
    <property type="match status" value="1"/>
</dbReference>
<dbReference type="InterPro" id="IPR004341">
    <property type="entry name" value="CAT_RNA-bd_dom"/>
</dbReference>
<dbReference type="GeneID" id="93394539"/>
<keyword evidence="1" id="KW-0677">Repeat</keyword>
<dbReference type="GO" id="GO:0003723">
    <property type="term" value="F:RNA binding"/>
    <property type="evidence" value="ECO:0007669"/>
    <property type="project" value="UniProtKB-KW"/>
</dbReference>
<evidence type="ECO:0000256" key="6">
    <source>
        <dbReference type="ARBA" id="ARBA00038510"/>
    </source>
</evidence>
<evidence type="ECO:0000256" key="4">
    <source>
        <dbReference type="ARBA" id="ARBA00023159"/>
    </source>
</evidence>
<keyword evidence="5" id="KW-0804">Transcription</keyword>
<dbReference type="Gene3D" id="2.30.24.10">
    <property type="entry name" value="CAT RNA-binding domain"/>
    <property type="match status" value="1"/>
</dbReference>
<dbReference type="SUPFAM" id="SSF63520">
    <property type="entry name" value="PTS-regulatory domain, PRD"/>
    <property type="match status" value="2"/>
</dbReference>
<gene>
    <name evidence="8" type="primary">bglG</name>
    <name evidence="8" type="ORF">NCTC10376_00159</name>
</gene>
<dbReference type="PANTHER" id="PTHR30185">
    <property type="entry name" value="CRYPTIC BETA-GLUCOSIDE BGL OPERON ANTITERMINATOR"/>
    <property type="match status" value="1"/>
</dbReference>
<evidence type="ECO:0000256" key="3">
    <source>
        <dbReference type="ARBA" id="ARBA00023015"/>
    </source>
</evidence>
<dbReference type="Pfam" id="PF03123">
    <property type="entry name" value="CAT_RBD"/>
    <property type="match status" value="1"/>
</dbReference>
<dbReference type="Gene3D" id="1.10.1790.10">
    <property type="entry name" value="PRD domain"/>
    <property type="match status" value="2"/>
</dbReference>
<comment type="similarity">
    <text evidence="6">Belongs to the transcriptional antiterminator BglG family.</text>
</comment>
<dbReference type="PROSITE" id="PS51372">
    <property type="entry name" value="PRD_2"/>
    <property type="match status" value="2"/>
</dbReference>
<dbReference type="Pfam" id="PF00874">
    <property type="entry name" value="PRD"/>
    <property type="match status" value="2"/>
</dbReference>
<dbReference type="InterPro" id="IPR050661">
    <property type="entry name" value="BglG_antiterminators"/>
</dbReference>
<dbReference type="RefSeq" id="WP_036937334.1">
    <property type="nucleotide sequence ID" value="NZ_CABMNT010000001.1"/>
</dbReference>
<dbReference type="NCBIfam" id="NF046042">
    <property type="entry name" value="LicT"/>
    <property type="match status" value="1"/>
</dbReference>
<dbReference type="GO" id="GO:0045893">
    <property type="term" value="P:positive regulation of DNA-templated transcription"/>
    <property type="evidence" value="ECO:0007669"/>
    <property type="project" value="InterPro"/>
</dbReference>
<dbReference type="InterPro" id="IPR011608">
    <property type="entry name" value="PRD"/>
</dbReference>
<evidence type="ECO:0000259" key="7">
    <source>
        <dbReference type="PROSITE" id="PS51372"/>
    </source>
</evidence>
<evidence type="ECO:0000313" key="8">
    <source>
        <dbReference type="EMBL" id="SUC14356.1"/>
    </source>
</evidence>
<dbReference type="InterPro" id="IPR036650">
    <property type="entry name" value="CAT_RNA-bd_dom_sf"/>
</dbReference>
<evidence type="ECO:0000256" key="5">
    <source>
        <dbReference type="ARBA" id="ARBA00023163"/>
    </source>
</evidence>